<sequence>MSFVGFAVGILRFRLFEVEYWWFKSWLWLLGGCLVVVMDMLLIGLLNTPQLYALGLSVMVTGFLYFPLRQWLLGKLIPMESQALQDFLPQFSGSLARADSPQAFEQSWQAVLQARFSPQHLARQAIPITQPELMENGLRLRVPALAGGEAFQLTGKHMASRLFNKADIKAVSALLDIARMACRASDAREQAVREERERLLHELQATVGDKLGKLADNLANPLHRKATEDALQTLESTVRLTLSAEPLGLQACLALWQAEISQRAALAGAQLDWRAALFEEYAFQPQQVFELSQFLHEAVSNALKHAHPPLLSVYFSLQAGCLQVSVGNDGEISPPGNWRAGTGMMGMARRLQRLNGSLQTRYQEQQGRVWLDASVPLMAGDVP</sequence>
<evidence type="ECO:0000256" key="1">
    <source>
        <dbReference type="ARBA" id="ARBA00000085"/>
    </source>
</evidence>
<dbReference type="EC" id="2.7.13.3" evidence="2"/>
<gene>
    <name evidence="7" type="ORF">VSS37_13185</name>
</gene>
<keyword evidence="8" id="KW-1185">Reference proteome</keyword>
<comment type="catalytic activity">
    <reaction evidence="1">
        <text>ATP + protein L-histidine = ADP + protein N-phospho-L-histidine.</text>
        <dbReference type="EC" id="2.7.13.3"/>
    </reaction>
</comment>
<keyword evidence="6" id="KW-1133">Transmembrane helix</keyword>
<dbReference type="SUPFAM" id="SSF55874">
    <property type="entry name" value="ATPase domain of HSP90 chaperone/DNA topoisomerase II/histidine kinase"/>
    <property type="match status" value="1"/>
</dbReference>
<keyword evidence="6" id="KW-0472">Membrane</keyword>
<evidence type="ECO:0000256" key="5">
    <source>
        <dbReference type="ARBA" id="ARBA00023012"/>
    </source>
</evidence>
<comment type="caution">
    <text evidence="7">The sequence shown here is derived from an EMBL/GenBank/DDBJ whole genome shotgun (WGS) entry which is preliminary data.</text>
</comment>
<proteinExistence type="predicted"/>
<evidence type="ECO:0000313" key="8">
    <source>
        <dbReference type="Proteomes" id="UP001308005"/>
    </source>
</evidence>
<keyword evidence="6" id="KW-0812">Transmembrane</keyword>
<evidence type="ECO:0000313" key="7">
    <source>
        <dbReference type="EMBL" id="MEB4591940.1"/>
    </source>
</evidence>
<evidence type="ECO:0000256" key="2">
    <source>
        <dbReference type="ARBA" id="ARBA00012438"/>
    </source>
</evidence>
<dbReference type="InterPro" id="IPR036890">
    <property type="entry name" value="HATPase_C_sf"/>
</dbReference>
<dbReference type="RefSeq" id="WP_324695922.1">
    <property type="nucleotide sequence ID" value="NZ_JAYMYJ010000115.1"/>
</dbReference>
<evidence type="ECO:0000256" key="4">
    <source>
        <dbReference type="ARBA" id="ARBA00022777"/>
    </source>
</evidence>
<keyword evidence="4" id="KW-0418">Kinase</keyword>
<dbReference type="PANTHER" id="PTHR24421">
    <property type="entry name" value="NITRATE/NITRITE SENSOR PROTEIN NARX-RELATED"/>
    <property type="match status" value="1"/>
</dbReference>
<feature type="transmembrane region" description="Helical" evidence="6">
    <location>
        <begin position="51"/>
        <end position="68"/>
    </location>
</feature>
<dbReference type="Proteomes" id="UP001308005">
    <property type="component" value="Unassembled WGS sequence"/>
</dbReference>
<evidence type="ECO:0000256" key="6">
    <source>
        <dbReference type="SAM" id="Phobius"/>
    </source>
</evidence>
<dbReference type="EMBL" id="JAYMYJ010000115">
    <property type="protein sequence ID" value="MEB4591940.1"/>
    <property type="molecule type" value="Genomic_DNA"/>
</dbReference>
<keyword evidence="3" id="KW-0808">Transferase</keyword>
<organism evidence="7 8">
    <name type="scientific">Candidatus Thiothrix phosphatis</name>
    <dbReference type="NCBI Taxonomy" id="3112415"/>
    <lineage>
        <taxon>Bacteria</taxon>
        <taxon>Pseudomonadati</taxon>
        <taxon>Pseudomonadota</taxon>
        <taxon>Gammaproteobacteria</taxon>
        <taxon>Thiotrichales</taxon>
        <taxon>Thiotrichaceae</taxon>
        <taxon>Thiothrix</taxon>
    </lineage>
</organism>
<dbReference type="Gene3D" id="3.30.565.10">
    <property type="entry name" value="Histidine kinase-like ATPase, C-terminal domain"/>
    <property type="match status" value="1"/>
</dbReference>
<reference evidence="8" key="1">
    <citation type="submission" date="2023-07" db="EMBL/GenBank/DDBJ databases">
        <title>The carbon used by Thiothrix.</title>
        <authorList>
            <person name="Chen L."/>
        </authorList>
    </citation>
    <scope>NUCLEOTIDE SEQUENCE [LARGE SCALE GENOMIC DNA]</scope>
</reference>
<protein>
    <recommendedName>
        <fullName evidence="2">histidine kinase</fullName>
        <ecNumber evidence="2">2.7.13.3</ecNumber>
    </recommendedName>
</protein>
<dbReference type="InterPro" id="IPR050482">
    <property type="entry name" value="Sensor_HK_TwoCompSys"/>
</dbReference>
<feature type="transmembrane region" description="Helical" evidence="6">
    <location>
        <begin position="21"/>
        <end position="45"/>
    </location>
</feature>
<dbReference type="PANTHER" id="PTHR24421:SF10">
    <property type="entry name" value="NITRATE_NITRITE SENSOR PROTEIN NARQ"/>
    <property type="match status" value="1"/>
</dbReference>
<evidence type="ECO:0000256" key="3">
    <source>
        <dbReference type="ARBA" id="ARBA00022679"/>
    </source>
</evidence>
<name>A0ABU6CYM9_9GAMM</name>
<keyword evidence="5" id="KW-0902">Two-component regulatory system</keyword>
<accession>A0ABU6CYM9</accession>